<organism evidence="8 9">
    <name type="scientific">Salmo trutta</name>
    <name type="common">Brown trout</name>
    <dbReference type="NCBI Taxonomy" id="8032"/>
    <lineage>
        <taxon>Eukaryota</taxon>
        <taxon>Metazoa</taxon>
        <taxon>Chordata</taxon>
        <taxon>Craniata</taxon>
        <taxon>Vertebrata</taxon>
        <taxon>Euteleostomi</taxon>
        <taxon>Actinopterygii</taxon>
        <taxon>Neopterygii</taxon>
        <taxon>Teleostei</taxon>
        <taxon>Protacanthopterygii</taxon>
        <taxon>Salmoniformes</taxon>
        <taxon>Salmonidae</taxon>
        <taxon>Salmoninae</taxon>
        <taxon>Salmo</taxon>
    </lineage>
</organism>
<evidence type="ECO:0000256" key="2">
    <source>
        <dbReference type="ARBA" id="ARBA00006726"/>
    </source>
</evidence>
<feature type="domain" description="Cyclin-dependent kinase inhibitor" evidence="7">
    <location>
        <begin position="30"/>
        <end position="77"/>
    </location>
</feature>
<dbReference type="OMA" id="FECETPL"/>
<evidence type="ECO:0000259" key="7">
    <source>
        <dbReference type="Pfam" id="PF02234"/>
    </source>
</evidence>
<dbReference type="InterPro" id="IPR044898">
    <property type="entry name" value="CDI_dom_sf"/>
</dbReference>
<dbReference type="Proteomes" id="UP000472277">
    <property type="component" value="Chromosome 29"/>
</dbReference>
<proteinExistence type="inferred from homology"/>
<evidence type="ECO:0000256" key="3">
    <source>
        <dbReference type="ARBA" id="ARBA00023013"/>
    </source>
</evidence>
<dbReference type="KEGG" id="stru:115167726"/>
<evidence type="ECO:0000256" key="4">
    <source>
        <dbReference type="ARBA" id="ARBA00023242"/>
    </source>
</evidence>
<dbReference type="AlphaFoldDB" id="A0A673Y087"/>
<protein>
    <submittedName>
        <fullName evidence="8">Cyclin dependent kinase inhibitor 1Ca</fullName>
    </submittedName>
</protein>
<dbReference type="Ensembl" id="ENSSTUT00000029201.1">
    <property type="protein sequence ID" value="ENSSTUP00000027888.1"/>
    <property type="gene ID" value="ENSSTUG00000012108.1"/>
</dbReference>
<keyword evidence="9" id="KW-1185">Reference proteome</keyword>
<dbReference type="GO" id="GO:0004861">
    <property type="term" value="F:cyclin-dependent protein serine/threonine kinase inhibitor activity"/>
    <property type="evidence" value="ECO:0007669"/>
    <property type="project" value="InterPro"/>
</dbReference>
<dbReference type="GO" id="GO:0005634">
    <property type="term" value="C:nucleus"/>
    <property type="evidence" value="ECO:0007669"/>
    <property type="project" value="UniProtKB-SubCell"/>
</dbReference>
<feature type="compositionally biased region" description="Polar residues" evidence="6">
    <location>
        <begin position="188"/>
        <end position="199"/>
    </location>
</feature>
<keyword evidence="3" id="KW-0649">Protein kinase inhibitor</keyword>
<sequence>MTNVQTPTGLASPVAERATLPRRHSSVCRNLFGPIDHDALNRELKATLKEISERDQRRWNFHFETDTPIPGSYEWEGMSAESMPAFYQESTKVGGMRVQVVTSNTDCTAEVVTDVRGCSPLSDCEQTALCSNEVNQENWSNSPNTRKCNSKSTPCIRRKRSRTTSYERAVNVTQITDFFPKRRRSTSEMKSTQPNSSLSIPLEQTPRKAQIIR</sequence>
<dbReference type="InterPro" id="IPR003175">
    <property type="entry name" value="CDI_dom"/>
</dbReference>
<dbReference type="PANTHER" id="PTHR10265:SF44">
    <property type="entry name" value="CYCLIN-DEPENDENT KINASE INHIBITOR 1C"/>
    <property type="match status" value="1"/>
</dbReference>
<dbReference type="GeneTree" id="ENSGT00940000162677"/>
<reference evidence="8" key="1">
    <citation type="submission" date="2025-08" db="UniProtKB">
        <authorList>
            <consortium name="Ensembl"/>
        </authorList>
    </citation>
    <scope>IDENTIFICATION</scope>
</reference>
<comment type="subcellular location">
    <subcellularLocation>
        <location evidence="1">Nucleus</location>
    </subcellularLocation>
</comment>
<dbReference type="GO" id="GO:0045930">
    <property type="term" value="P:negative regulation of mitotic cell cycle"/>
    <property type="evidence" value="ECO:0007669"/>
    <property type="project" value="TreeGrafter"/>
</dbReference>
<comment type="similarity">
    <text evidence="2">Belongs to the CDI family.</text>
</comment>
<dbReference type="PANTHER" id="PTHR10265">
    <property type="entry name" value="CYCLIN-DEPENDENT KINASE INHIBITOR 1"/>
    <property type="match status" value="1"/>
</dbReference>
<evidence type="ECO:0000313" key="8">
    <source>
        <dbReference type="Ensembl" id="ENSSTUP00000027888.1"/>
    </source>
</evidence>
<keyword evidence="4" id="KW-0539">Nucleus</keyword>
<feature type="region of interest" description="Disordered" evidence="6">
    <location>
        <begin position="180"/>
        <end position="213"/>
    </location>
</feature>
<dbReference type="OrthoDB" id="6373236at2759"/>
<accession>A0A673Y087</accession>
<reference evidence="8" key="2">
    <citation type="submission" date="2025-09" db="UniProtKB">
        <authorList>
            <consortium name="Ensembl"/>
        </authorList>
    </citation>
    <scope>IDENTIFICATION</scope>
</reference>
<dbReference type="GeneID" id="115167726"/>
<dbReference type="Pfam" id="PF02234">
    <property type="entry name" value="CDI"/>
    <property type="match status" value="1"/>
</dbReference>
<gene>
    <name evidence="8" type="primary">LOC115167726</name>
</gene>
<dbReference type="Gene3D" id="4.10.365.10">
    <property type="entry name" value="p27"/>
    <property type="match status" value="1"/>
</dbReference>
<keyword evidence="5" id="KW-0131">Cell cycle</keyword>
<name>A0A673Y087_SALTR</name>
<evidence type="ECO:0000256" key="5">
    <source>
        <dbReference type="ARBA" id="ARBA00023306"/>
    </source>
</evidence>
<dbReference type="RefSeq" id="XP_029578232.1">
    <property type="nucleotide sequence ID" value="XM_029722372.1"/>
</dbReference>
<evidence type="ECO:0000256" key="6">
    <source>
        <dbReference type="SAM" id="MobiDB-lite"/>
    </source>
</evidence>
<evidence type="ECO:0000256" key="1">
    <source>
        <dbReference type="ARBA" id="ARBA00004123"/>
    </source>
</evidence>
<evidence type="ECO:0000313" key="9">
    <source>
        <dbReference type="Proteomes" id="UP000472277"/>
    </source>
</evidence>
<dbReference type="InParanoid" id="A0A673Y087"/>